<comment type="caution">
    <text evidence="2">The sequence shown here is derived from an EMBL/GenBank/DDBJ whole genome shotgun (WGS) entry which is preliminary data.</text>
</comment>
<feature type="region of interest" description="Disordered" evidence="1">
    <location>
        <begin position="21"/>
        <end position="41"/>
    </location>
</feature>
<proteinExistence type="predicted"/>
<evidence type="ECO:0000313" key="3">
    <source>
        <dbReference type="Proteomes" id="UP000314294"/>
    </source>
</evidence>
<gene>
    <name evidence="2" type="ORF">EYF80_006119</name>
</gene>
<evidence type="ECO:0000313" key="2">
    <source>
        <dbReference type="EMBL" id="TNN83601.1"/>
    </source>
</evidence>
<feature type="compositionally biased region" description="Basic and acidic residues" evidence="1">
    <location>
        <begin position="24"/>
        <end position="41"/>
    </location>
</feature>
<dbReference type="AlphaFoldDB" id="A0A4Z2J0X7"/>
<sequence length="80" mass="9216">MTYARVLLQLIKRVMARVRSSRALKPDGKRGTSSEGDGAAHGETEKTIFQLIDRLPLNWVCWCHILRKAEKPRTIYDHQP</sequence>
<organism evidence="2 3">
    <name type="scientific">Liparis tanakae</name>
    <name type="common">Tanaka's snailfish</name>
    <dbReference type="NCBI Taxonomy" id="230148"/>
    <lineage>
        <taxon>Eukaryota</taxon>
        <taxon>Metazoa</taxon>
        <taxon>Chordata</taxon>
        <taxon>Craniata</taxon>
        <taxon>Vertebrata</taxon>
        <taxon>Euteleostomi</taxon>
        <taxon>Actinopterygii</taxon>
        <taxon>Neopterygii</taxon>
        <taxon>Teleostei</taxon>
        <taxon>Neoteleostei</taxon>
        <taxon>Acanthomorphata</taxon>
        <taxon>Eupercaria</taxon>
        <taxon>Perciformes</taxon>
        <taxon>Cottioidei</taxon>
        <taxon>Cottales</taxon>
        <taxon>Liparidae</taxon>
        <taxon>Liparis</taxon>
    </lineage>
</organism>
<evidence type="ECO:0000256" key="1">
    <source>
        <dbReference type="SAM" id="MobiDB-lite"/>
    </source>
</evidence>
<dbReference type="Proteomes" id="UP000314294">
    <property type="component" value="Unassembled WGS sequence"/>
</dbReference>
<accession>A0A4Z2J0X7</accession>
<name>A0A4Z2J0X7_9TELE</name>
<keyword evidence="3" id="KW-1185">Reference proteome</keyword>
<protein>
    <submittedName>
        <fullName evidence="2">Uncharacterized protein</fullName>
    </submittedName>
</protein>
<dbReference type="EMBL" id="SRLO01000032">
    <property type="protein sequence ID" value="TNN83601.1"/>
    <property type="molecule type" value="Genomic_DNA"/>
</dbReference>
<reference evidence="2 3" key="1">
    <citation type="submission" date="2019-03" db="EMBL/GenBank/DDBJ databases">
        <title>First draft genome of Liparis tanakae, snailfish: a comprehensive survey of snailfish specific genes.</title>
        <authorList>
            <person name="Kim W."/>
            <person name="Song I."/>
            <person name="Jeong J.-H."/>
            <person name="Kim D."/>
            <person name="Kim S."/>
            <person name="Ryu S."/>
            <person name="Song J.Y."/>
            <person name="Lee S.K."/>
        </authorList>
    </citation>
    <scope>NUCLEOTIDE SEQUENCE [LARGE SCALE GENOMIC DNA]</scope>
    <source>
        <tissue evidence="2">Muscle</tissue>
    </source>
</reference>